<keyword evidence="2" id="KW-1185">Reference proteome</keyword>
<organism evidence="1 2">
    <name type="scientific">Rhipicephalus sanguineus</name>
    <name type="common">Brown dog tick</name>
    <name type="synonym">Ixodes sanguineus</name>
    <dbReference type="NCBI Taxonomy" id="34632"/>
    <lineage>
        <taxon>Eukaryota</taxon>
        <taxon>Metazoa</taxon>
        <taxon>Ecdysozoa</taxon>
        <taxon>Arthropoda</taxon>
        <taxon>Chelicerata</taxon>
        <taxon>Arachnida</taxon>
        <taxon>Acari</taxon>
        <taxon>Parasitiformes</taxon>
        <taxon>Ixodida</taxon>
        <taxon>Ixodoidea</taxon>
        <taxon>Ixodidae</taxon>
        <taxon>Rhipicephalinae</taxon>
        <taxon>Rhipicephalus</taxon>
        <taxon>Rhipicephalus</taxon>
    </lineage>
</organism>
<dbReference type="AlphaFoldDB" id="A0A9D4PX22"/>
<accession>A0A9D4PX22</accession>
<name>A0A9D4PX22_RHISA</name>
<reference evidence="1" key="2">
    <citation type="submission" date="2021-09" db="EMBL/GenBank/DDBJ databases">
        <authorList>
            <person name="Jia N."/>
            <person name="Wang J."/>
            <person name="Shi W."/>
            <person name="Du L."/>
            <person name="Sun Y."/>
            <person name="Zhan W."/>
            <person name="Jiang J."/>
            <person name="Wang Q."/>
            <person name="Zhang B."/>
            <person name="Ji P."/>
            <person name="Sakyi L.B."/>
            <person name="Cui X."/>
            <person name="Yuan T."/>
            <person name="Jiang B."/>
            <person name="Yang W."/>
            <person name="Lam T.T.-Y."/>
            <person name="Chang Q."/>
            <person name="Ding S."/>
            <person name="Wang X."/>
            <person name="Zhu J."/>
            <person name="Ruan X."/>
            <person name="Zhao L."/>
            <person name="Wei J."/>
            <person name="Que T."/>
            <person name="Du C."/>
            <person name="Cheng J."/>
            <person name="Dai P."/>
            <person name="Han X."/>
            <person name="Huang E."/>
            <person name="Gao Y."/>
            <person name="Liu J."/>
            <person name="Shao H."/>
            <person name="Ye R."/>
            <person name="Li L."/>
            <person name="Wei W."/>
            <person name="Wang X."/>
            <person name="Wang C."/>
            <person name="Huo Q."/>
            <person name="Li W."/>
            <person name="Guo W."/>
            <person name="Chen H."/>
            <person name="Chen S."/>
            <person name="Zhou L."/>
            <person name="Zhou L."/>
            <person name="Ni X."/>
            <person name="Tian J."/>
            <person name="Zhou Y."/>
            <person name="Sheng Y."/>
            <person name="Liu T."/>
            <person name="Pan Y."/>
            <person name="Xia L."/>
            <person name="Li J."/>
            <person name="Zhao F."/>
            <person name="Cao W."/>
        </authorList>
    </citation>
    <scope>NUCLEOTIDE SEQUENCE</scope>
    <source>
        <strain evidence="1">Rsan-2018</strain>
        <tissue evidence="1">Larvae</tissue>
    </source>
</reference>
<sequence>MQGPSYKSKRCVVSRMPLNVNEVEYLAEEKLAEMRREKREDLRKWLLLQAILARARRLRRKWEVY</sequence>
<evidence type="ECO:0000313" key="2">
    <source>
        <dbReference type="Proteomes" id="UP000821837"/>
    </source>
</evidence>
<comment type="caution">
    <text evidence="1">The sequence shown here is derived from an EMBL/GenBank/DDBJ whole genome shotgun (WGS) entry which is preliminary data.</text>
</comment>
<evidence type="ECO:0000313" key="1">
    <source>
        <dbReference type="EMBL" id="KAH7957208.1"/>
    </source>
</evidence>
<protein>
    <submittedName>
        <fullName evidence="1">Uncharacterized protein</fullName>
    </submittedName>
</protein>
<dbReference type="EMBL" id="JABSTV010001250">
    <property type="protein sequence ID" value="KAH7957208.1"/>
    <property type="molecule type" value="Genomic_DNA"/>
</dbReference>
<proteinExistence type="predicted"/>
<gene>
    <name evidence="1" type="ORF">HPB52_016106</name>
</gene>
<dbReference type="Proteomes" id="UP000821837">
    <property type="component" value="Unassembled WGS sequence"/>
</dbReference>
<reference evidence="1" key="1">
    <citation type="journal article" date="2020" name="Cell">
        <title>Large-Scale Comparative Analyses of Tick Genomes Elucidate Their Genetic Diversity and Vector Capacities.</title>
        <authorList>
            <consortium name="Tick Genome and Microbiome Consortium (TIGMIC)"/>
            <person name="Jia N."/>
            <person name="Wang J."/>
            <person name="Shi W."/>
            <person name="Du L."/>
            <person name="Sun Y."/>
            <person name="Zhan W."/>
            <person name="Jiang J.F."/>
            <person name="Wang Q."/>
            <person name="Zhang B."/>
            <person name="Ji P."/>
            <person name="Bell-Sakyi L."/>
            <person name="Cui X.M."/>
            <person name="Yuan T.T."/>
            <person name="Jiang B.G."/>
            <person name="Yang W.F."/>
            <person name="Lam T.T."/>
            <person name="Chang Q.C."/>
            <person name="Ding S.J."/>
            <person name="Wang X.J."/>
            <person name="Zhu J.G."/>
            <person name="Ruan X.D."/>
            <person name="Zhao L."/>
            <person name="Wei J.T."/>
            <person name="Ye R.Z."/>
            <person name="Que T.C."/>
            <person name="Du C.H."/>
            <person name="Zhou Y.H."/>
            <person name="Cheng J.X."/>
            <person name="Dai P.F."/>
            <person name="Guo W.B."/>
            <person name="Han X.H."/>
            <person name="Huang E.J."/>
            <person name="Li L.F."/>
            <person name="Wei W."/>
            <person name="Gao Y.C."/>
            <person name="Liu J.Z."/>
            <person name="Shao H.Z."/>
            <person name="Wang X."/>
            <person name="Wang C.C."/>
            <person name="Yang T.C."/>
            <person name="Huo Q.B."/>
            <person name="Li W."/>
            <person name="Chen H.Y."/>
            <person name="Chen S.E."/>
            <person name="Zhou L.G."/>
            <person name="Ni X.B."/>
            <person name="Tian J.H."/>
            <person name="Sheng Y."/>
            <person name="Liu T."/>
            <person name="Pan Y.S."/>
            <person name="Xia L.Y."/>
            <person name="Li J."/>
            <person name="Zhao F."/>
            <person name="Cao W.C."/>
        </authorList>
    </citation>
    <scope>NUCLEOTIDE SEQUENCE</scope>
    <source>
        <strain evidence="1">Rsan-2018</strain>
    </source>
</reference>